<dbReference type="PROSITE" id="PS51898">
    <property type="entry name" value="TYR_RECOMBINASE"/>
    <property type="match status" value="1"/>
</dbReference>
<evidence type="ECO:0000259" key="13">
    <source>
        <dbReference type="PROSITE" id="PS51898"/>
    </source>
</evidence>
<dbReference type="NCBIfam" id="TIGR02225">
    <property type="entry name" value="recomb_XerD"/>
    <property type="match status" value="1"/>
</dbReference>
<dbReference type="InterPro" id="IPR011932">
    <property type="entry name" value="Recomb_XerD"/>
</dbReference>
<evidence type="ECO:0000256" key="8">
    <source>
        <dbReference type="ARBA" id="ARBA00023125"/>
    </source>
</evidence>
<reference evidence="15" key="2">
    <citation type="submission" date="2006-01" db="EMBL/GenBank/DDBJ databases">
        <authorList>
            <person name="Genoscope"/>
        </authorList>
    </citation>
    <scope>NUCLEOTIDE SEQUENCE</scope>
</reference>
<evidence type="ECO:0000256" key="6">
    <source>
        <dbReference type="ARBA" id="ARBA00022829"/>
    </source>
</evidence>
<evidence type="ECO:0000313" key="15">
    <source>
        <dbReference type="EMBL" id="CAJ72542.1"/>
    </source>
</evidence>
<dbReference type="NCBIfam" id="NF040815">
    <property type="entry name" value="recomb_XerA_Arch"/>
    <property type="match status" value="1"/>
</dbReference>
<dbReference type="Pfam" id="PF02899">
    <property type="entry name" value="Phage_int_SAM_1"/>
    <property type="match status" value="1"/>
</dbReference>
<feature type="active site" evidence="11">
    <location>
        <position position="244"/>
    </location>
</feature>
<dbReference type="CDD" id="cd00798">
    <property type="entry name" value="INT_XerDC_C"/>
    <property type="match status" value="1"/>
</dbReference>
<dbReference type="NCBIfam" id="TIGR02224">
    <property type="entry name" value="recomb_XerC"/>
    <property type="match status" value="1"/>
</dbReference>
<feature type="active site" evidence="11">
    <location>
        <position position="155"/>
    </location>
</feature>
<dbReference type="InterPro" id="IPR010998">
    <property type="entry name" value="Integrase_recombinase_N"/>
</dbReference>
<accession>Q1PZN1</accession>
<dbReference type="NCBIfam" id="NF001399">
    <property type="entry name" value="PRK00283.1"/>
    <property type="match status" value="1"/>
</dbReference>
<keyword evidence="7 11" id="KW-0229">DNA integration</keyword>
<feature type="active site" evidence="11">
    <location>
        <position position="247"/>
    </location>
</feature>
<gene>
    <name evidence="11 15" type="primary">xerC</name>
    <name evidence="15" type="ORF">kustd1797</name>
</gene>
<proteinExistence type="inferred from homology"/>
<dbReference type="GO" id="GO:0007059">
    <property type="term" value="P:chromosome segregation"/>
    <property type="evidence" value="ECO:0007669"/>
    <property type="project" value="UniProtKB-UniRule"/>
</dbReference>
<dbReference type="GO" id="GO:0051301">
    <property type="term" value="P:cell division"/>
    <property type="evidence" value="ECO:0007669"/>
    <property type="project" value="UniProtKB-UniRule"/>
</dbReference>
<dbReference type="Gene3D" id="1.10.443.10">
    <property type="entry name" value="Intergrase catalytic core"/>
    <property type="match status" value="1"/>
</dbReference>
<comment type="similarity">
    <text evidence="3">Belongs to the 'phage' integrase family. XerD subfamily.</text>
</comment>
<dbReference type="InterPro" id="IPR044068">
    <property type="entry name" value="CB"/>
</dbReference>
<dbReference type="PROSITE" id="PS51900">
    <property type="entry name" value="CB"/>
    <property type="match status" value="1"/>
</dbReference>
<evidence type="ECO:0000256" key="5">
    <source>
        <dbReference type="ARBA" id="ARBA00022618"/>
    </source>
</evidence>
<evidence type="ECO:0000259" key="14">
    <source>
        <dbReference type="PROSITE" id="PS51900"/>
    </source>
</evidence>
<dbReference type="InterPro" id="IPR002104">
    <property type="entry name" value="Integrase_catalytic"/>
</dbReference>
<sequence length="298" mass="34131">MKMLPSNDNIQRFIDRYLAYIENDRNYSPQTLRAYRNDLGQYLSFLKGEGCTDLAGVTRLQLRKYLAFLKKKNPSKTTVARKLASIRSLYKFLCQHGILEYNPVEQIKTPKTDKKLPGFMSVNDTEILLNQPDTCNLSGLRDKAIMETLYSTGMRVSELVGINIADIDFHSGIVKVRGKGSKERILPVGNHALNAIQLYLEKRKADNEALFLNKFHGRLTERSVARMIEKYMKKAAMHLRVSPHTFRHSFATHLLDNGADLRAVQEFLGHSSLSTTQIYTHVTTERLKQVYDKTHPRA</sequence>
<dbReference type="AlphaFoldDB" id="Q1PZN1"/>
<dbReference type="InterPro" id="IPR023009">
    <property type="entry name" value="Tyrosine_recombinase_XerC/XerD"/>
</dbReference>
<dbReference type="InterPro" id="IPR011931">
    <property type="entry name" value="Recomb_XerC"/>
</dbReference>
<dbReference type="InterPro" id="IPR013762">
    <property type="entry name" value="Integrase-like_cat_sf"/>
</dbReference>
<dbReference type="GO" id="GO:0005737">
    <property type="term" value="C:cytoplasm"/>
    <property type="evidence" value="ECO:0007669"/>
    <property type="project" value="UniProtKB-SubCell"/>
</dbReference>
<evidence type="ECO:0000256" key="3">
    <source>
        <dbReference type="ARBA" id="ARBA00010450"/>
    </source>
</evidence>
<reference evidence="15" key="1">
    <citation type="journal article" date="2006" name="Nature">
        <title>Deciphering the evolution and metabolism of an anammox bacterium from a community genome.</title>
        <authorList>
            <person name="Strous M."/>
            <person name="Pelletier E."/>
            <person name="Mangenot S."/>
            <person name="Rattei T."/>
            <person name="Lehner A."/>
            <person name="Taylor M.W."/>
            <person name="Horn M."/>
            <person name="Daims H."/>
            <person name="Bartol-Mavel D."/>
            <person name="Wincker P."/>
            <person name="Barbe V."/>
            <person name="Fonknechten N."/>
            <person name="Vallenet D."/>
            <person name="Segurens B."/>
            <person name="Schenowitz-Truong C."/>
            <person name="Medigue C."/>
            <person name="Collingro A."/>
            <person name="Snel B."/>
            <person name="Dutilh B.E."/>
            <person name="OpDenCamp H.J.M."/>
            <person name="vanDerDrift C."/>
            <person name="Cirpus I."/>
            <person name="vanDePas-Schoonen K.T."/>
            <person name="Harhangi H.R."/>
            <person name="vanNiftrik L."/>
            <person name="Schmid M."/>
            <person name="Keltjens J."/>
            <person name="vanDeVossenberg J."/>
            <person name="Kartal B."/>
            <person name="Meier H."/>
            <person name="Frishman D."/>
            <person name="Huynen M.A."/>
            <person name="Mewes H."/>
            <person name="Weissenbach J."/>
            <person name="Jetten M.S.M."/>
            <person name="Wagner M."/>
            <person name="LePaslier D."/>
        </authorList>
    </citation>
    <scope>NUCLEOTIDE SEQUENCE</scope>
</reference>
<dbReference type="PANTHER" id="PTHR30349:SF77">
    <property type="entry name" value="TYROSINE RECOMBINASE XERC"/>
    <property type="match status" value="1"/>
</dbReference>
<comment type="similarity">
    <text evidence="2 11">Belongs to the 'phage' integrase family. XerC subfamily.</text>
</comment>
<evidence type="ECO:0000256" key="12">
    <source>
        <dbReference type="NCBIfam" id="TIGR02224"/>
    </source>
</evidence>
<dbReference type="InterPro" id="IPR011010">
    <property type="entry name" value="DNA_brk_join_enz"/>
</dbReference>
<dbReference type="Gene3D" id="1.10.150.130">
    <property type="match status" value="1"/>
</dbReference>
<dbReference type="InterPro" id="IPR004107">
    <property type="entry name" value="Integrase_SAM-like_N"/>
</dbReference>
<evidence type="ECO:0000256" key="9">
    <source>
        <dbReference type="ARBA" id="ARBA00023172"/>
    </source>
</evidence>
<keyword evidence="5 11" id="KW-0132">Cell division</keyword>
<dbReference type="GO" id="GO:0009037">
    <property type="term" value="F:tyrosine-based site-specific recombinase activity"/>
    <property type="evidence" value="ECO:0007669"/>
    <property type="project" value="UniProtKB-UniRule"/>
</dbReference>
<feature type="domain" description="Tyr recombinase" evidence="13">
    <location>
        <begin position="115"/>
        <end position="292"/>
    </location>
</feature>
<feature type="active site" evidence="11">
    <location>
        <position position="270"/>
    </location>
</feature>
<keyword evidence="10 11" id="KW-0131">Cell cycle</keyword>
<feature type="domain" description="Core-binding (CB)" evidence="14">
    <location>
        <begin position="8"/>
        <end position="94"/>
    </location>
</feature>
<dbReference type="EMBL" id="CT573072">
    <property type="protein sequence ID" value="CAJ72542.1"/>
    <property type="molecule type" value="Genomic_DNA"/>
</dbReference>
<protein>
    <recommendedName>
        <fullName evidence="11 12">Tyrosine recombinase XerC</fullName>
    </recommendedName>
</protein>
<comment type="subcellular location">
    <subcellularLocation>
        <location evidence="1 11">Cytoplasm</location>
    </subcellularLocation>
</comment>
<organism evidence="15">
    <name type="scientific">Kuenenia stuttgartiensis</name>
    <dbReference type="NCBI Taxonomy" id="174633"/>
    <lineage>
        <taxon>Bacteria</taxon>
        <taxon>Pseudomonadati</taxon>
        <taxon>Planctomycetota</taxon>
        <taxon>Candidatus Brocadiia</taxon>
        <taxon>Candidatus Brocadiales</taxon>
        <taxon>Candidatus Brocadiaceae</taxon>
        <taxon>Candidatus Kuenenia</taxon>
    </lineage>
</organism>
<dbReference type="Pfam" id="PF00589">
    <property type="entry name" value="Phage_integrase"/>
    <property type="match status" value="1"/>
</dbReference>
<keyword evidence="9 11" id="KW-0233">DNA recombination</keyword>
<evidence type="ECO:0000256" key="4">
    <source>
        <dbReference type="ARBA" id="ARBA00022490"/>
    </source>
</evidence>
<dbReference type="GO" id="GO:0006313">
    <property type="term" value="P:DNA transposition"/>
    <property type="evidence" value="ECO:0007669"/>
    <property type="project" value="UniProtKB-UniRule"/>
</dbReference>
<evidence type="ECO:0000256" key="11">
    <source>
        <dbReference type="HAMAP-Rule" id="MF_01808"/>
    </source>
</evidence>
<dbReference type="InterPro" id="IPR050090">
    <property type="entry name" value="Tyrosine_recombinase_XerCD"/>
</dbReference>
<keyword evidence="4 11" id="KW-0963">Cytoplasm</keyword>
<evidence type="ECO:0000256" key="2">
    <source>
        <dbReference type="ARBA" id="ARBA00006657"/>
    </source>
</evidence>
<evidence type="ECO:0000256" key="7">
    <source>
        <dbReference type="ARBA" id="ARBA00022908"/>
    </source>
</evidence>
<dbReference type="GO" id="GO:0003677">
    <property type="term" value="F:DNA binding"/>
    <property type="evidence" value="ECO:0007669"/>
    <property type="project" value="UniProtKB-UniRule"/>
</dbReference>
<comment type="function">
    <text evidence="11">Site-specific tyrosine recombinase, which acts by catalyzing the cutting and rejoining of the recombining DNA molecules. The XerC-XerD complex is essential to convert dimers of the bacterial chromosome into monomers to permit their segregation at cell division. It also contributes to the segregational stability of plasmids.</text>
</comment>
<evidence type="ECO:0000256" key="1">
    <source>
        <dbReference type="ARBA" id="ARBA00004496"/>
    </source>
</evidence>
<dbReference type="SUPFAM" id="SSF56349">
    <property type="entry name" value="DNA breaking-rejoining enzymes"/>
    <property type="match status" value="1"/>
</dbReference>
<keyword evidence="8 11" id="KW-0238">DNA-binding</keyword>
<evidence type="ECO:0000256" key="10">
    <source>
        <dbReference type="ARBA" id="ARBA00023306"/>
    </source>
</evidence>
<comment type="subunit">
    <text evidence="11">Forms a cyclic heterotetrameric complex composed of two molecules of XerC and two molecules of XerD.</text>
</comment>
<keyword evidence="6 11" id="KW-0159">Chromosome partition</keyword>
<name>Q1PZN1_KUEST</name>
<dbReference type="PANTHER" id="PTHR30349">
    <property type="entry name" value="PHAGE INTEGRASE-RELATED"/>
    <property type="match status" value="1"/>
</dbReference>
<feature type="active site" description="O-(3'-phospho-DNA)-tyrosine intermediate" evidence="11">
    <location>
        <position position="279"/>
    </location>
</feature>
<dbReference type="HAMAP" id="MF_01808">
    <property type="entry name" value="Recomb_XerC_XerD"/>
    <property type="match status" value="1"/>
</dbReference>
<feature type="active site" evidence="11">
    <location>
        <position position="179"/>
    </location>
</feature>